<dbReference type="Gene3D" id="1.10.287.70">
    <property type="match status" value="1"/>
</dbReference>
<organism evidence="2 3">
    <name type="scientific">Pseudocohnilembus persalinus</name>
    <name type="common">Ciliate</name>
    <dbReference type="NCBI Taxonomy" id="266149"/>
    <lineage>
        <taxon>Eukaryota</taxon>
        <taxon>Sar</taxon>
        <taxon>Alveolata</taxon>
        <taxon>Ciliophora</taxon>
        <taxon>Intramacronucleata</taxon>
        <taxon>Oligohymenophorea</taxon>
        <taxon>Scuticociliatia</taxon>
        <taxon>Philasterida</taxon>
        <taxon>Pseudocohnilembidae</taxon>
        <taxon>Pseudocohnilembus</taxon>
    </lineage>
</organism>
<dbReference type="SUPFAM" id="SSF51206">
    <property type="entry name" value="cAMP-binding domain-like"/>
    <property type="match status" value="1"/>
</dbReference>
<name>A0A0V0QBH7_PSEPJ</name>
<dbReference type="EMBL" id="LDAU01000207">
    <property type="protein sequence ID" value="KRW99582.1"/>
    <property type="molecule type" value="Genomic_DNA"/>
</dbReference>
<keyword evidence="1" id="KW-0812">Transmembrane</keyword>
<dbReference type="Proteomes" id="UP000054937">
    <property type="component" value="Unassembled WGS sequence"/>
</dbReference>
<feature type="transmembrane region" description="Helical" evidence="1">
    <location>
        <begin position="166"/>
        <end position="187"/>
    </location>
</feature>
<sequence length="302" mass="36056">MVYQKLNIQINIKQSEFITDRQQLLDRYMKNFFFSDIVAVIFIVPTFFNQFELPDMLQRILFLPVFVKVKNVSMMLEEQKEYIGFSDTAGYIWDLCKLILQTVITCHIVGTLYHTLAIVEKNLLDLDDNWLDTQGIYDEEWHIRYMESFYWAIATIMLIGTKGQTFLETIFCCITLLITVGMFAKILSKIQMILEEMHQKTKNYREDQKILLEFFDRCKQISTSTQGMLLNYLKYYYIGHEDKNSQENVKVVLKKFPQELQKKVNHETYREYISKFHFLNENFSKESVEKIMDIGQIFKVIK</sequence>
<proteinExistence type="predicted"/>
<dbReference type="SUPFAM" id="SSF81324">
    <property type="entry name" value="Voltage-gated potassium channels"/>
    <property type="match status" value="1"/>
</dbReference>
<dbReference type="OrthoDB" id="421226at2759"/>
<gene>
    <name evidence="2" type="ORF">PPERSA_03757</name>
</gene>
<dbReference type="PANTHER" id="PTHR47823">
    <property type="entry name" value="ION_TRANS DOMAIN-CONTAINING PROTEIN"/>
    <property type="match status" value="1"/>
</dbReference>
<keyword evidence="3" id="KW-1185">Reference proteome</keyword>
<reference evidence="2 3" key="1">
    <citation type="journal article" date="2015" name="Sci. Rep.">
        <title>Genome of the facultative scuticociliatosis pathogen Pseudocohnilembus persalinus provides insight into its virulence through horizontal gene transfer.</title>
        <authorList>
            <person name="Xiong J."/>
            <person name="Wang G."/>
            <person name="Cheng J."/>
            <person name="Tian M."/>
            <person name="Pan X."/>
            <person name="Warren A."/>
            <person name="Jiang C."/>
            <person name="Yuan D."/>
            <person name="Miao W."/>
        </authorList>
    </citation>
    <scope>NUCLEOTIDE SEQUENCE [LARGE SCALE GENOMIC DNA]</scope>
    <source>
        <strain evidence="2">36N120E</strain>
    </source>
</reference>
<feature type="transmembrane region" description="Helical" evidence="1">
    <location>
        <begin position="31"/>
        <end position="48"/>
    </location>
</feature>
<evidence type="ECO:0000256" key="1">
    <source>
        <dbReference type="SAM" id="Phobius"/>
    </source>
</evidence>
<accession>A0A0V0QBH7</accession>
<comment type="caution">
    <text evidence="2">The sequence shown here is derived from an EMBL/GenBank/DDBJ whole genome shotgun (WGS) entry which is preliminary data.</text>
</comment>
<dbReference type="AlphaFoldDB" id="A0A0V0QBH7"/>
<keyword evidence="1" id="KW-0472">Membrane</keyword>
<evidence type="ECO:0000313" key="2">
    <source>
        <dbReference type="EMBL" id="KRW99582.1"/>
    </source>
</evidence>
<dbReference type="InterPro" id="IPR018490">
    <property type="entry name" value="cNMP-bd_dom_sf"/>
</dbReference>
<evidence type="ECO:0000313" key="3">
    <source>
        <dbReference type="Proteomes" id="UP000054937"/>
    </source>
</evidence>
<dbReference type="PANTHER" id="PTHR47823:SF9">
    <property type="entry name" value="CHROMOSOME UNDETERMINED SCAFFOLD_10, WHOLE GENOME SHOTGUN SEQUENCE"/>
    <property type="match status" value="1"/>
</dbReference>
<protein>
    <submittedName>
        <fullName evidence="2">Cyclic nucleotide-binding protein</fullName>
    </submittedName>
</protein>
<dbReference type="OMA" id="DEEWHIR"/>
<keyword evidence="1" id="KW-1133">Transmembrane helix</keyword>
<dbReference type="InParanoid" id="A0A0V0QBH7"/>